<keyword evidence="1" id="KW-0472">Membrane</keyword>
<reference evidence="3 5" key="2">
    <citation type="submission" date="2016-11" db="EMBL/GenBank/DDBJ databases">
        <authorList>
            <person name="Jaros S."/>
            <person name="Januszkiewicz K."/>
            <person name="Wedrychowicz H."/>
        </authorList>
    </citation>
    <scope>NUCLEOTIDE SEQUENCE [LARGE SCALE GENOMIC DNA]</scope>
    <source>
        <strain evidence="3 5">DSM 27621</strain>
    </source>
</reference>
<keyword evidence="1" id="KW-1133">Transmembrane helix</keyword>
<name>A0A1M6XRL1_9FLAO</name>
<keyword evidence="4" id="KW-1185">Reference proteome</keyword>
<evidence type="ECO:0000313" key="2">
    <source>
        <dbReference type="EMBL" id="OCA71055.1"/>
    </source>
</evidence>
<dbReference type="Proteomes" id="UP000184069">
    <property type="component" value="Unassembled WGS sequence"/>
</dbReference>
<evidence type="ECO:0000313" key="5">
    <source>
        <dbReference type="Proteomes" id="UP000184069"/>
    </source>
</evidence>
<reference evidence="2 4" key="1">
    <citation type="submission" date="2016-07" db="EMBL/GenBank/DDBJ databases">
        <authorList>
            <person name="Jeong J.-J."/>
            <person name="Kim D.W."/>
            <person name="Sang M.K."/>
            <person name="Choi I.-G."/>
            <person name="Kim K.D."/>
        </authorList>
    </citation>
    <scope>NUCLEOTIDE SEQUENCE [LARGE SCALE GENOMIC DNA]</scope>
    <source>
        <strain evidence="2 4">C-26</strain>
    </source>
</reference>
<evidence type="ECO:0000256" key="1">
    <source>
        <dbReference type="SAM" id="Phobius"/>
    </source>
</evidence>
<dbReference type="Proteomes" id="UP000093508">
    <property type="component" value="Unassembled WGS sequence"/>
</dbReference>
<accession>A0A1M6XRL1</accession>
<evidence type="ECO:0000313" key="4">
    <source>
        <dbReference type="Proteomes" id="UP000093508"/>
    </source>
</evidence>
<dbReference type="STRING" id="1423959.SAMN05444407_102186"/>
<dbReference type="EMBL" id="MAYF01000347">
    <property type="protein sequence ID" value="OCA71055.1"/>
    <property type="molecule type" value="Genomic_DNA"/>
</dbReference>
<gene>
    <name evidence="2" type="ORF">BBH99_13960</name>
    <name evidence="3" type="ORF">SAMN05444407_102186</name>
</gene>
<organism evidence="3 5">
    <name type="scientific">Chryseobacterium contaminans</name>
    <dbReference type="NCBI Taxonomy" id="1423959"/>
    <lineage>
        <taxon>Bacteria</taxon>
        <taxon>Pseudomonadati</taxon>
        <taxon>Bacteroidota</taxon>
        <taxon>Flavobacteriia</taxon>
        <taxon>Flavobacteriales</taxon>
        <taxon>Weeksellaceae</taxon>
        <taxon>Chryseobacterium group</taxon>
        <taxon>Chryseobacterium</taxon>
    </lineage>
</organism>
<proteinExistence type="predicted"/>
<sequence>MMRKNIKFFIVCMILLSVPCFVLGLEDSAFQQIYPSNNWVSYSINSLKYFLFWVLPNWWIFIIGGAVVLTLLFVLFKKIKTYFLNKN</sequence>
<dbReference type="EMBL" id="FRBM01000002">
    <property type="protein sequence ID" value="SHL08528.1"/>
    <property type="molecule type" value="Genomic_DNA"/>
</dbReference>
<protein>
    <submittedName>
        <fullName evidence="3">Uncharacterized protein</fullName>
    </submittedName>
</protein>
<evidence type="ECO:0000313" key="3">
    <source>
        <dbReference type="EMBL" id="SHL08528.1"/>
    </source>
</evidence>
<feature type="transmembrane region" description="Helical" evidence="1">
    <location>
        <begin position="55"/>
        <end position="76"/>
    </location>
</feature>
<keyword evidence="1" id="KW-0812">Transmembrane</keyword>
<dbReference type="AlphaFoldDB" id="A0A1M6XRL1"/>